<sequence length="29" mass="3468">MKKEGMKAPQCENYNEYRNWFGSTGLKRT</sequence>
<accession>A0AAV4NDS7</accession>
<dbReference type="Proteomes" id="UP001054945">
    <property type="component" value="Unassembled WGS sequence"/>
</dbReference>
<dbReference type="EMBL" id="BPLR01003174">
    <property type="protein sequence ID" value="GIX81836.1"/>
    <property type="molecule type" value="Genomic_DNA"/>
</dbReference>
<comment type="caution">
    <text evidence="1">The sequence shown here is derived from an EMBL/GenBank/DDBJ whole genome shotgun (WGS) entry which is preliminary data.</text>
</comment>
<proteinExistence type="predicted"/>
<protein>
    <submittedName>
        <fullName evidence="1">Uncharacterized protein</fullName>
    </submittedName>
</protein>
<dbReference type="AlphaFoldDB" id="A0AAV4NDS7"/>
<evidence type="ECO:0000313" key="1">
    <source>
        <dbReference type="EMBL" id="GIX81836.1"/>
    </source>
</evidence>
<evidence type="ECO:0000313" key="2">
    <source>
        <dbReference type="Proteomes" id="UP001054945"/>
    </source>
</evidence>
<gene>
    <name evidence="1" type="ORF">CEXT_218701</name>
</gene>
<reference evidence="1 2" key="1">
    <citation type="submission" date="2021-06" db="EMBL/GenBank/DDBJ databases">
        <title>Caerostris extrusa draft genome.</title>
        <authorList>
            <person name="Kono N."/>
            <person name="Arakawa K."/>
        </authorList>
    </citation>
    <scope>NUCLEOTIDE SEQUENCE [LARGE SCALE GENOMIC DNA]</scope>
</reference>
<feature type="non-terminal residue" evidence="1">
    <location>
        <position position="29"/>
    </location>
</feature>
<keyword evidence="2" id="KW-1185">Reference proteome</keyword>
<name>A0AAV4NDS7_CAEEX</name>
<organism evidence="1 2">
    <name type="scientific">Caerostris extrusa</name>
    <name type="common">Bark spider</name>
    <name type="synonym">Caerostris bankana</name>
    <dbReference type="NCBI Taxonomy" id="172846"/>
    <lineage>
        <taxon>Eukaryota</taxon>
        <taxon>Metazoa</taxon>
        <taxon>Ecdysozoa</taxon>
        <taxon>Arthropoda</taxon>
        <taxon>Chelicerata</taxon>
        <taxon>Arachnida</taxon>
        <taxon>Araneae</taxon>
        <taxon>Araneomorphae</taxon>
        <taxon>Entelegynae</taxon>
        <taxon>Araneoidea</taxon>
        <taxon>Araneidae</taxon>
        <taxon>Caerostris</taxon>
    </lineage>
</organism>